<feature type="compositionally biased region" description="Low complexity" evidence="5">
    <location>
        <begin position="189"/>
        <end position="201"/>
    </location>
</feature>
<dbReference type="PANTHER" id="PTHR46515">
    <property type="entry name" value="TATA ELEMENT MODULATORY FACTOR TMF1"/>
    <property type="match status" value="1"/>
</dbReference>
<comment type="subcellular location">
    <subcellularLocation>
        <location evidence="1">Golgi apparatus</location>
    </subcellularLocation>
</comment>
<feature type="region of interest" description="Disordered" evidence="5">
    <location>
        <begin position="685"/>
        <end position="771"/>
    </location>
</feature>
<feature type="domain" description="TATA element modulatory factor 1 TATA binding" evidence="6">
    <location>
        <begin position="780"/>
        <end position="893"/>
    </location>
</feature>
<dbReference type="Proteomes" id="UP000182658">
    <property type="component" value="Unassembled WGS sequence"/>
</dbReference>
<dbReference type="FunCoup" id="A0A1J7K3P7">
    <property type="interactions" value="489"/>
</dbReference>
<gene>
    <name evidence="7" type="ORF">CONLIGDRAFT_26131</name>
</gene>
<dbReference type="EMBL" id="KV875093">
    <property type="protein sequence ID" value="OIW34802.1"/>
    <property type="molecule type" value="Genomic_DNA"/>
</dbReference>
<feature type="coiled-coil region" evidence="4">
    <location>
        <begin position="793"/>
        <end position="893"/>
    </location>
</feature>
<sequence length="896" mass="98791">MASSGGKSGWGSLLSKAVAGVEARLDTILAEGDEAQKGNNPTQQTATTSAPTPAQKPTPGPSRTNSSNRTNDRLQERLARAMAAKAAAQKTDSAKPPLSSQPSPRQSLDVPSRASTESADDRSSVNPAELSSQRTSQDVPRTSVEKPTAKQDGGATPNGKDDAPSQLLNHVYGHMHSSDAPAVEANGDTTVAPPVVPPTRTSAESEIPTIEVEGTDDTTTDAEEPENPAEQAQLKHQEEIHGYIERIDALEAKLQYLAREAAETARKEALAAPAGSVEKKLAEKDQQIAQLMEEGKNLASTEQKHRTIIKKMRTKAAEDEKELKSLKVAHEKTAKEVDGLRTRARRADELQKANDELRRRLEQSQKELNGLKPQVSAKDSLVSELSRKLAKATEQADAMTAKVNDQALEQHRKRIAELEESLAALQVEKNLVADRAKIQINEMREKAERAAERTRALELEMKAELQTMEGKLEAMRVQAEEVSSGAGGDSQAKLLRQIETLQTQYSIASENWQGIENTLLARIASLEKERDEALQRESDMRKKAREAALRAKRTEEELDEAKTKIPTFQEDAKAYQSQLDSLKRRAEQAEASLLQTRTELEKQKQHAWHSEQAEKAAQQQQQDRNNHHPDHDRRGGWLDDIPKPPFRHGSTVSRPESPLLLTTPQRTLSSDLLGLDAVLPSKLMRKASAPSSQSGGLERPPYSGSRRPSAQPPVRPSIPSSGSVAGYSHQGQTVFSPTTESMPTPSFSTPHHPLDREDSFEGYAETASTSPQQVMQDMVSVSTVAAGPSVQLVERMSAAIRRLESEKVAAREELARISNQRDEARAELVAMMREVEEGRQARGRVEELERQVAEVNERYETTLELLGEKSELVEELRADVQDVKDMYRDLVERTVR</sequence>
<feature type="compositionally biased region" description="Basic and acidic residues" evidence="5">
    <location>
        <begin position="533"/>
        <end position="563"/>
    </location>
</feature>
<name>A0A1J7K3P7_9PEZI</name>
<dbReference type="Pfam" id="PF12329">
    <property type="entry name" value="TMF_DNA_bd"/>
    <property type="match status" value="1"/>
</dbReference>
<dbReference type="PANTHER" id="PTHR46515:SF1">
    <property type="entry name" value="TATA ELEMENT MODULATORY FACTOR"/>
    <property type="match status" value="1"/>
</dbReference>
<dbReference type="GO" id="GO:0005794">
    <property type="term" value="C:Golgi apparatus"/>
    <property type="evidence" value="ECO:0007669"/>
    <property type="project" value="UniProtKB-SubCell"/>
</dbReference>
<feature type="compositionally biased region" description="Polar residues" evidence="5">
    <location>
        <begin position="718"/>
        <end position="749"/>
    </location>
</feature>
<feature type="compositionally biased region" description="Basic and acidic residues" evidence="5">
    <location>
        <begin position="599"/>
        <end position="614"/>
    </location>
</feature>
<feature type="region of interest" description="Disordered" evidence="5">
    <location>
        <begin position="29"/>
        <end position="235"/>
    </location>
</feature>
<dbReference type="Pfam" id="PF12325">
    <property type="entry name" value="TMF_TATA_bd"/>
    <property type="match status" value="1"/>
</dbReference>
<evidence type="ECO:0000256" key="1">
    <source>
        <dbReference type="ARBA" id="ARBA00004555"/>
    </source>
</evidence>
<feature type="compositionally biased region" description="Low complexity" evidence="5">
    <location>
        <begin position="80"/>
        <end position="108"/>
    </location>
</feature>
<protein>
    <recommendedName>
        <fullName evidence="6">TATA element modulatory factor 1 TATA binding domain-containing protein</fullName>
    </recommendedName>
</protein>
<feature type="region of interest" description="Disordered" evidence="5">
    <location>
        <begin position="533"/>
        <end position="565"/>
    </location>
</feature>
<dbReference type="InterPro" id="IPR022091">
    <property type="entry name" value="TMF_TATA-bd"/>
</dbReference>
<proteinExistence type="predicted"/>
<feature type="compositionally biased region" description="Basic and acidic residues" evidence="5">
    <location>
        <begin position="624"/>
        <end position="642"/>
    </location>
</feature>
<feature type="compositionally biased region" description="Basic and acidic residues" evidence="5">
    <location>
        <begin position="70"/>
        <end position="79"/>
    </location>
</feature>
<dbReference type="AlphaFoldDB" id="A0A1J7K3P7"/>
<evidence type="ECO:0000256" key="3">
    <source>
        <dbReference type="ARBA" id="ARBA00023054"/>
    </source>
</evidence>
<feature type="compositionally biased region" description="Polar residues" evidence="5">
    <location>
        <begin position="650"/>
        <end position="665"/>
    </location>
</feature>
<feature type="region of interest" description="Disordered" evidence="5">
    <location>
        <begin position="599"/>
        <end position="665"/>
    </location>
</feature>
<evidence type="ECO:0000259" key="6">
    <source>
        <dbReference type="Pfam" id="PF12325"/>
    </source>
</evidence>
<evidence type="ECO:0000313" key="8">
    <source>
        <dbReference type="Proteomes" id="UP000182658"/>
    </source>
</evidence>
<dbReference type="InterPro" id="IPR022092">
    <property type="entry name" value="TMF_DNA-bd"/>
</dbReference>
<dbReference type="InterPro" id="IPR052602">
    <property type="entry name" value="Growth_transcription_reg"/>
</dbReference>
<feature type="compositionally biased region" description="Low complexity" evidence="5">
    <location>
        <begin position="41"/>
        <end position="53"/>
    </location>
</feature>
<feature type="compositionally biased region" description="Polar residues" evidence="5">
    <location>
        <begin position="124"/>
        <end position="140"/>
    </location>
</feature>
<accession>A0A1J7K3P7</accession>
<keyword evidence="3 4" id="KW-0175">Coiled coil</keyword>
<reference evidence="7 8" key="1">
    <citation type="submission" date="2016-10" db="EMBL/GenBank/DDBJ databases">
        <title>Draft genome sequence of Coniochaeta ligniaria NRRL30616, a lignocellulolytic fungus for bioabatement of inhibitors in plant biomass hydrolysates.</title>
        <authorList>
            <consortium name="DOE Joint Genome Institute"/>
            <person name="Jimenez D.J."/>
            <person name="Hector R.E."/>
            <person name="Riley R."/>
            <person name="Sun H."/>
            <person name="Grigoriev I.V."/>
            <person name="Van Elsas J.D."/>
            <person name="Nichols N.N."/>
        </authorList>
    </citation>
    <scope>NUCLEOTIDE SEQUENCE [LARGE SCALE GENOMIC DNA]</scope>
    <source>
        <strain evidence="7 8">NRRL 30616</strain>
    </source>
</reference>
<evidence type="ECO:0000313" key="7">
    <source>
        <dbReference type="EMBL" id="OIW34802.1"/>
    </source>
</evidence>
<evidence type="ECO:0000256" key="2">
    <source>
        <dbReference type="ARBA" id="ARBA00023034"/>
    </source>
</evidence>
<feature type="coiled-coil region" evidence="4">
    <location>
        <begin position="240"/>
        <end position="460"/>
    </location>
</feature>
<dbReference type="InParanoid" id="A0A1J7K3P7"/>
<organism evidence="7 8">
    <name type="scientific">Coniochaeta ligniaria NRRL 30616</name>
    <dbReference type="NCBI Taxonomy" id="1408157"/>
    <lineage>
        <taxon>Eukaryota</taxon>
        <taxon>Fungi</taxon>
        <taxon>Dikarya</taxon>
        <taxon>Ascomycota</taxon>
        <taxon>Pezizomycotina</taxon>
        <taxon>Sordariomycetes</taxon>
        <taxon>Sordariomycetidae</taxon>
        <taxon>Coniochaetales</taxon>
        <taxon>Coniochaetaceae</taxon>
        <taxon>Coniochaeta</taxon>
    </lineage>
</organism>
<feature type="compositionally biased region" description="Acidic residues" evidence="5">
    <location>
        <begin position="213"/>
        <end position="227"/>
    </location>
</feature>
<dbReference type="STRING" id="1408157.A0A1J7K3P7"/>
<dbReference type="GO" id="GO:0005783">
    <property type="term" value="C:endoplasmic reticulum"/>
    <property type="evidence" value="ECO:0007669"/>
    <property type="project" value="TreeGrafter"/>
</dbReference>
<keyword evidence="2" id="KW-0333">Golgi apparatus</keyword>
<evidence type="ECO:0000256" key="4">
    <source>
        <dbReference type="SAM" id="Coils"/>
    </source>
</evidence>
<keyword evidence="8" id="KW-1185">Reference proteome</keyword>
<evidence type="ECO:0000256" key="5">
    <source>
        <dbReference type="SAM" id="MobiDB-lite"/>
    </source>
</evidence>
<dbReference type="OrthoDB" id="74178at2759"/>